<reference evidence="2" key="1">
    <citation type="submission" date="2013-02" db="EMBL/GenBank/DDBJ databases">
        <authorList>
            <person name="Hughes D."/>
        </authorList>
    </citation>
    <scope>NUCLEOTIDE SEQUENCE</scope>
    <source>
        <strain>Durham</strain>
        <strain evidence="2">NC isolate 2 -- Noor lab</strain>
    </source>
</reference>
<dbReference type="EMBL" id="CAQQ02000538">
    <property type="status" value="NOT_ANNOTATED_CDS"/>
    <property type="molecule type" value="Genomic_DNA"/>
</dbReference>
<keyword evidence="2" id="KW-1185">Reference proteome</keyword>
<sequence length="103" mass="11700">MKLYLPCEDWICNPGLLEGSLVFEAHVSTTMLTSSNSNVIGTLFNFVQLMRKETWLHHADFNLSHVGSSSRSVRTFSSNSRFDNCPSPRNVLKLILSGERFFM</sequence>
<protein>
    <submittedName>
        <fullName evidence="1">Uncharacterized protein</fullName>
    </submittedName>
</protein>
<organism evidence="1 2">
    <name type="scientific">Megaselia scalaris</name>
    <name type="common">Humpbacked fly</name>
    <name type="synonym">Phora scalaris</name>
    <dbReference type="NCBI Taxonomy" id="36166"/>
    <lineage>
        <taxon>Eukaryota</taxon>
        <taxon>Metazoa</taxon>
        <taxon>Ecdysozoa</taxon>
        <taxon>Arthropoda</taxon>
        <taxon>Hexapoda</taxon>
        <taxon>Insecta</taxon>
        <taxon>Pterygota</taxon>
        <taxon>Neoptera</taxon>
        <taxon>Endopterygota</taxon>
        <taxon>Diptera</taxon>
        <taxon>Brachycera</taxon>
        <taxon>Muscomorpha</taxon>
        <taxon>Platypezoidea</taxon>
        <taxon>Phoridae</taxon>
        <taxon>Megaseliini</taxon>
        <taxon>Megaselia</taxon>
    </lineage>
</organism>
<dbReference type="AlphaFoldDB" id="T1GHY3"/>
<evidence type="ECO:0000313" key="1">
    <source>
        <dbReference type="EnsemblMetazoa" id="MESCA003048-PA"/>
    </source>
</evidence>
<name>T1GHY3_MEGSC</name>
<dbReference type="Proteomes" id="UP000015102">
    <property type="component" value="Unassembled WGS sequence"/>
</dbReference>
<reference evidence="1" key="2">
    <citation type="submission" date="2015-06" db="UniProtKB">
        <authorList>
            <consortium name="EnsemblMetazoa"/>
        </authorList>
    </citation>
    <scope>IDENTIFICATION</scope>
</reference>
<evidence type="ECO:0000313" key="2">
    <source>
        <dbReference type="Proteomes" id="UP000015102"/>
    </source>
</evidence>
<dbReference type="EnsemblMetazoa" id="MESCA003048-RA">
    <property type="protein sequence ID" value="MESCA003048-PA"/>
    <property type="gene ID" value="MESCA003048"/>
</dbReference>
<proteinExistence type="predicted"/>
<dbReference type="HOGENOM" id="CLU_2266826_0_0_1"/>
<accession>T1GHY3</accession>